<protein>
    <submittedName>
        <fullName evidence="2">Uncharacterized protein</fullName>
    </submittedName>
</protein>
<evidence type="ECO:0000313" key="3">
    <source>
        <dbReference type="Proteomes" id="UP000092482"/>
    </source>
</evidence>
<dbReference type="RefSeq" id="WP_066642066.1">
    <property type="nucleotide sequence ID" value="NZ_CP014989.1"/>
</dbReference>
<dbReference type="OrthoDB" id="4871177at2"/>
<reference evidence="2 3" key="1">
    <citation type="submission" date="2016-03" db="EMBL/GenBank/DDBJ databases">
        <title>Shallow-sea hydrothermal system.</title>
        <authorList>
            <person name="Tang K."/>
        </authorList>
    </citation>
    <scope>NUCLEOTIDE SEQUENCE [LARGE SCALE GENOMIC DNA]</scope>
    <source>
        <strain evidence="2 3">JLT9</strain>
    </source>
</reference>
<sequence length="79" mass="8641">MSEQQSSSGASEESDARQEAADQVVERVESWDEGAQPETIREDLEEGMEQAEVEVDDGDLEQMAEEIHDEGGTDTPEVG</sequence>
<dbReference type="Proteomes" id="UP000092482">
    <property type="component" value="Chromosome"/>
</dbReference>
<organism evidence="2 3">
    <name type="scientific">Serinicoccus hydrothermalis</name>
    <dbReference type="NCBI Taxonomy" id="1758689"/>
    <lineage>
        <taxon>Bacteria</taxon>
        <taxon>Bacillati</taxon>
        <taxon>Actinomycetota</taxon>
        <taxon>Actinomycetes</taxon>
        <taxon>Micrococcales</taxon>
        <taxon>Ornithinimicrobiaceae</taxon>
        <taxon>Serinicoccus</taxon>
    </lineage>
</organism>
<feature type="compositionally biased region" description="Low complexity" evidence="1">
    <location>
        <begin position="1"/>
        <end position="11"/>
    </location>
</feature>
<evidence type="ECO:0000313" key="2">
    <source>
        <dbReference type="EMBL" id="ANS80589.1"/>
    </source>
</evidence>
<accession>A0A1B1NGP4</accession>
<feature type="compositionally biased region" description="Basic and acidic residues" evidence="1">
    <location>
        <begin position="14"/>
        <end position="30"/>
    </location>
</feature>
<feature type="compositionally biased region" description="Acidic residues" evidence="1">
    <location>
        <begin position="43"/>
        <end position="64"/>
    </location>
</feature>
<keyword evidence="3" id="KW-1185">Reference proteome</keyword>
<dbReference type="KEGG" id="serj:SGUI_3193"/>
<dbReference type="STRING" id="1758689.SGUI_3193"/>
<feature type="region of interest" description="Disordered" evidence="1">
    <location>
        <begin position="1"/>
        <end position="79"/>
    </location>
</feature>
<name>A0A1B1NGP4_9MICO</name>
<dbReference type="AlphaFoldDB" id="A0A1B1NGP4"/>
<gene>
    <name evidence="2" type="ORF">SGUI_3193</name>
</gene>
<proteinExistence type="predicted"/>
<dbReference type="EMBL" id="CP014989">
    <property type="protein sequence ID" value="ANS80589.1"/>
    <property type="molecule type" value="Genomic_DNA"/>
</dbReference>
<evidence type="ECO:0000256" key="1">
    <source>
        <dbReference type="SAM" id="MobiDB-lite"/>
    </source>
</evidence>